<gene>
    <name evidence="2" type="ORF">AB675_2484</name>
</gene>
<accession>A0A0N1HGL1</accession>
<proteinExistence type="predicted"/>
<feature type="compositionally biased region" description="Basic and acidic residues" evidence="1">
    <location>
        <begin position="308"/>
        <end position="320"/>
    </location>
</feature>
<feature type="compositionally biased region" description="Polar residues" evidence="1">
    <location>
        <begin position="147"/>
        <end position="161"/>
    </location>
</feature>
<dbReference type="EMBL" id="LFJN01000002">
    <property type="protein sequence ID" value="KPI45363.1"/>
    <property type="molecule type" value="Genomic_DNA"/>
</dbReference>
<feature type="compositionally biased region" description="Polar residues" evidence="1">
    <location>
        <begin position="290"/>
        <end position="299"/>
    </location>
</feature>
<feature type="compositionally biased region" description="Basic and acidic residues" evidence="1">
    <location>
        <begin position="403"/>
        <end position="414"/>
    </location>
</feature>
<feature type="compositionally biased region" description="Polar residues" evidence="1">
    <location>
        <begin position="219"/>
        <end position="235"/>
    </location>
</feature>
<dbReference type="Proteomes" id="UP000038010">
    <property type="component" value="Unassembled WGS sequence"/>
</dbReference>
<evidence type="ECO:0000313" key="2">
    <source>
        <dbReference type="EMBL" id="KPI45363.1"/>
    </source>
</evidence>
<feature type="compositionally biased region" description="Polar residues" evidence="1">
    <location>
        <begin position="354"/>
        <end position="368"/>
    </location>
</feature>
<reference evidence="2 3" key="1">
    <citation type="submission" date="2015-06" db="EMBL/GenBank/DDBJ databases">
        <title>Draft genome of the ant-associated black yeast Phialophora attae CBS 131958.</title>
        <authorList>
            <person name="Moreno L.F."/>
            <person name="Stielow B.J."/>
            <person name="de Hoog S."/>
            <person name="Vicente V.A."/>
            <person name="Weiss V.A."/>
            <person name="de Vries M."/>
            <person name="Cruz L.M."/>
            <person name="Souza E.M."/>
        </authorList>
    </citation>
    <scope>NUCLEOTIDE SEQUENCE [LARGE SCALE GENOMIC DNA]</scope>
    <source>
        <strain evidence="2 3">CBS 131958</strain>
    </source>
</reference>
<feature type="region of interest" description="Disordered" evidence="1">
    <location>
        <begin position="575"/>
        <end position="618"/>
    </location>
</feature>
<evidence type="ECO:0000256" key="1">
    <source>
        <dbReference type="SAM" id="MobiDB-lite"/>
    </source>
</evidence>
<dbReference type="GeneID" id="28734339"/>
<comment type="caution">
    <text evidence="2">The sequence shown here is derived from an EMBL/GenBank/DDBJ whole genome shotgun (WGS) entry which is preliminary data.</text>
</comment>
<feature type="region of interest" description="Disordered" evidence="1">
    <location>
        <begin position="50"/>
        <end position="414"/>
    </location>
</feature>
<feature type="compositionally biased region" description="Polar residues" evidence="1">
    <location>
        <begin position="81"/>
        <end position="93"/>
    </location>
</feature>
<feature type="compositionally biased region" description="Basic and acidic residues" evidence="1">
    <location>
        <begin position="94"/>
        <end position="106"/>
    </location>
</feature>
<sequence length="618" mass="67527">MASAQGASRGTVADRIRAFQGLRVSPEHVHVQAPKPISRTFDPEILISHGRRKDSSVAAPVERPSLNAVDGFRGGGRPSVAPSSSVQATTSSDQHFRHSAESHSLDDPFIATTDGPASLASRRSDQESHSELDGARARLRPVDRRGQSGQRSKNVEANTTLAELGFMIDDALGERTTQQSPGPSPKHASKPSSVQSPGPESPPQSTEPFPPRIRPFTIYRSNKATASPPLLSNVSPARGPEPLSLSSLLQTPDPRSPEPETHPHHKQHLKPANDRPISPVKEKAAMFESLSMSDNSTTPPKSPPPRVHLRDRAHWKDIRYHSPSTEEAARKHRAKFGHSISEHHPDTSEDTEAAYNTASETPGQLTGQSPPRSHSHRAPSRGWPAQLRTSSKTGRSEAQFYHEPTDLIRRDVHNPSHRPSIVAQRIAQLALAGLEDLASERSRTQSPSTVDATPGRVRESELRNHNMDGGLLLPNQMPEVQIPVQEQADYLKAMPGTPQQADHELYRQRGVSRARTQPIPVSRPVFDKLAIGQQSPVRSKPQSGSPITPVRGRALVVQSPRGSGYGVEQSFYFSARKSRSPSRGSGRKLTLQINLGSPDHQSMERVSIKADMDELEEA</sequence>
<feature type="compositionally biased region" description="Basic and acidic residues" evidence="1">
    <location>
        <begin position="601"/>
        <end position="612"/>
    </location>
</feature>
<feature type="compositionally biased region" description="Polar residues" evidence="1">
    <location>
        <begin position="190"/>
        <end position="207"/>
    </location>
</feature>
<dbReference type="VEuPathDB" id="FungiDB:AB675_2484"/>
<dbReference type="OrthoDB" id="4154172at2759"/>
<protein>
    <submittedName>
        <fullName evidence="2">Uncharacterized protein</fullName>
    </submittedName>
</protein>
<evidence type="ECO:0000313" key="3">
    <source>
        <dbReference type="Proteomes" id="UP000038010"/>
    </source>
</evidence>
<feature type="compositionally biased region" description="Basic and acidic residues" evidence="1">
    <location>
        <begin position="122"/>
        <end position="146"/>
    </location>
</feature>
<keyword evidence="3" id="KW-1185">Reference proteome</keyword>
<dbReference type="RefSeq" id="XP_018005326.1">
    <property type="nucleotide sequence ID" value="XM_018142459.1"/>
</dbReference>
<name>A0A0N1HGL1_9EURO</name>
<dbReference type="AlphaFoldDB" id="A0A0N1HGL1"/>
<organism evidence="2 3">
    <name type="scientific">Cyphellophora attinorum</name>
    <dbReference type="NCBI Taxonomy" id="1664694"/>
    <lineage>
        <taxon>Eukaryota</taxon>
        <taxon>Fungi</taxon>
        <taxon>Dikarya</taxon>
        <taxon>Ascomycota</taxon>
        <taxon>Pezizomycotina</taxon>
        <taxon>Eurotiomycetes</taxon>
        <taxon>Chaetothyriomycetidae</taxon>
        <taxon>Chaetothyriales</taxon>
        <taxon>Cyphellophoraceae</taxon>
        <taxon>Cyphellophora</taxon>
    </lineage>
</organism>